<accession>A0A2L0EKX9</accession>
<name>A0A2L0EKX9_SORCE</name>
<dbReference type="Proteomes" id="UP000238348">
    <property type="component" value="Chromosome"/>
</dbReference>
<feature type="region of interest" description="Disordered" evidence="1">
    <location>
        <begin position="497"/>
        <end position="533"/>
    </location>
</feature>
<proteinExistence type="predicted"/>
<protein>
    <submittedName>
        <fullName evidence="2">Uncharacterized protein</fullName>
    </submittedName>
</protein>
<sequence length="586" mass="63137">MVSVFARKATRARRVAAGRAFQRPLLPVVRHATPRHLLGDPSACPGLLSVNSPDLCCGSYAAHAKTFTMCTANLARLSTSSLVAMLAILLCGSRAHGQSVDKCNAVLAEHIVSNFEASMTDGATSEVAHWAMCQLTNTELLDEASRQICGSSTSNASKSGNFTFVVEDAFNLGANNGRSRTAAQKYCDSNANFKLDTWKSEQCGTSDSSTQKLTRAQKFARYAVNTGAIQSWQSCVQTLSNVPQLICTAQPDHAIFTVHLSWRGYDVGALQQLEADVFNGITNKFNSALASGTHLLMFTRQDRRTASKFVLSGKAEKTGTSFACELSIPPVCDNARYVKMRSPGCDIESIVEKADPACGVELYKKAASSVCGVEQYALRRSPACGVEDHKRNSGSACGPCELYRQGHTSACGKEWNGARKRCRHPKNGCERWPSCRKPEFGIERYKECRHPTHGVESNRACRHPNHGVEKYSTCALPAFGVIYAECEIPSNGIAECLDEPGGEKPSSNHYSSHYAPPPASPAPPPPTSLPPPLAPLHSGGGACACEVAAGTNRDNSVHWVTWVIGAAMLVIRRPRGAGYGLRTPRL</sequence>
<dbReference type="EMBL" id="CP012673">
    <property type="protein sequence ID" value="AUX39949.1"/>
    <property type="molecule type" value="Genomic_DNA"/>
</dbReference>
<organism evidence="2 3">
    <name type="scientific">Sorangium cellulosum</name>
    <name type="common">Polyangium cellulosum</name>
    <dbReference type="NCBI Taxonomy" id="56"/>
    <lineage>
        <taxon>Bacteria</taxon>
        <taxon>Pseudomonadati</taxon>
        <taxon>Myxococcota</taxon>
        <taxon>Polyangia</taxon>
        <taxon>Polyangiales</taxon>
        <taxon>Polyangiaceae</taxon>
        <taxon>Sorangium</taxon>
    </lineage>
</organism>
<dbReference type="AlphaFoldDB" id="A0A2L0EKX9"/>
<evidence type="ECO:0000313" key="3">
    <source>
        <dbReference type="Proteomes" id="UP000238348"/>
    </source>
</evidence>
<evidence type="ECO:0000313" key="2">
    <source>
        <dbReference type="EMBL" id="AUX39949.1"/>
    </source>
</evidence>
<feature type="compositionally biased region" description="Pro residues" evidence="1">
    <location>
        <begin position="515"/>
        <end position="533"/>
    </location>
</feature>
<evidence type="ECO:0000256" key="1">
    <source>
        <dbReference type="SAM" id="MobiDB-lite"/>
    </source>
</evidence>
<gene>
    <name evidence="2" type="ORF">SOCE26_013440</name>
</gene>
<reference evidence="2 3" key="1">
    <citation type="submission" date="2015-09" db="EMBL/GenBank/DDBJ databases">
        <title>Sorangium comparison.</title>
        <authorList>
            <person name="Zaburannyi N."/>
            <person name="Bunk B."/>
            <person name="Overmann J."/>
            <person name="Mueller R."/>
        </authorList>
    </citation>
    <scope>NUCLEOTIDE SEQUENCE [LARGE SCALE GENOMIC DNA]</scope>
    <source>
        <strain evidence="2 3">So ce26</strain>
    </source>
</reference>